<dbReference type="EC" id="2.7.7.65" evidence="1"/>
<evidence type="ECO:0000313" key="6">
    <source>
        <dbReference type="Proteomes" id="UP000638188"/>
    </source>
</evidence>
<proteinExistence type="predicted"/>
<feature type="transmembrane region" description="Helical" evidence="3">
    <location>
        <begin position="139"/>
        <end position="162"/>
    </location>
</feature>
<dbReference type="Pfam" id="PF00990">
    <property type="entry name" value="GGDEF"/>
    <property type="match status" value="1"/>
</dbReference>
<dbReference type="SUPFAM" id="SSF55073">
    <property type="entry name" value="Nucleotide cyclase"/>
    <property type="match status" value="1"/>
</dbReference>
<dbReference type="InterPro" id="IPR050469">
    <property type="entry name" value="Diguanylate_Cyclase"/>
</dbReference>
<feature type="transmembrane region" description="Helical" evidence="3">
    <location>
        <begin position="39"/>
        <end position="57"/>
    </location>
</feature>
<dbReference type="InterPro" id="IPR029787">
    <property type="entry name" value="Nucleotide_cyclase"/>
</dbReference>
<evidence type="ECO:0000313" key="5">
    <source>
        <dbReference type="EMBL" id="GGD06688.1"/>
    </source>
</evidence>
<reference evidence="6" key="1">
    <citation type="journal article" date="2019" name="Int. J. Syst. Evol. Microbiol.">
        <title>The Global Catalogue of Microorganisms (GCM) 10K type strain sequencing project: providing services to taxonomists for standard genome sequencing and annotation.</title>
        <authorList>
            <consortium name="The Broad Institute Genomics Platform"/>
            <consortium name="The Broad Institute Genome Sequencing Center for Infectious Disease"/>
            <person name="Wu L."/>
            <person name="Ma J."/>
        </authorList>
    </citation>
    <scope>NUCLEOTIDE SEQUENCE [LARGE SCALE GENOMIC DNA]</scope>
    <source>
        <strain evidence="6">CGMCC 1.12482</strain>
    </source>
</reference>
<name>A0ABQ1PYR8_9GAMM</name>
<dbReference type="PROSITE" id="PS50887">
    <property type="entry name" value="GGDEF"/>
    <property type="match status" value="1"/>
</dbReference>
<keyword evidence="3" id="KW-0472">Membrane</keyword>
<dbReference type="Pfam" id="PF20966">
    <property type="entry name" value="MASE6"/>
    <property type="match status" value="1"/>
</dbReference>
<keyword evidence="3" id="KW-1133">Transmembrane helix</keyword>
<feature type="domain" description="GGDEF" evidence="4">
    <location>
        <begin position="207"/>
        <end position="340"/>
    </location>
</feature>
<dbReference type="NCBIfam" id="TIGR00254">
    <property type="entry name" value="GGDEF"/>
    <property type="match status" value="1"/>
</dbReference>
<dbReference type="PANTHER" id="PTHR45138:SF9">
    <property type="entry name" value="DIGUANYLATE CYCLASE DGCM-RELATED"/>
    <property type="match status" value="1"/>
</dbReference>
<dbReference type="RefSeq" id="WP_150277952.1">
    <property type="nucleotide sequence ID" value="NZ_BMFF01000005.1"/>
</dbReference>
<evidence type="ECO:0000256" key="1">
    <source>
        <dbReference type="ARBA" id="ARBA00012528"/>
    </source>
</evidence>
<feature type="transmembrane region" description="Helical" evidence="3">
    <location>
        <begin position="69"/>
        <end position="87"/>
    </location>
</feature>
<dbReference type="Proteomes" id="UP000638188">
    <property type="component" value="Unassembled WGS sequence"/>
</dbReference>
<feature type="transmembrane region" description="Helical" evidence="3">
    <location>
        <begin position="116"/>
        <end position="133"/>
    </location>
</feature>
<dbReference type="Gene3D" id="3.30.70.270">
    <property type="match status" value="1"/>
</dbReference>
<sequence>MKVGLETDQQHRRLVLKALLWMTVAAGSLFASLNIGRELWLLAAGEAFFVLFALSILRIVDRTEHLKWVMIAYLVPFFSLMVLAMLLPGTSSTVFAWIQTIPIICYLLLGLRGGFWMSLVFISLGVSAFSYHFGAQESLLTMMMLANVAISSMAIMLFSHIYERSRIKNEARLIELASTDNLTGLANRMKLAEVLERERSHAMRDNKPLSLIMLDVDYFKRINDQFGHEAGDRALRHLASVLSSRLRETDLLCRLGGEEFAVLLPGAALEQAADLANDLRRHLSKRPLELGSGQQTMTFSAGVATLGEDGQSLDQLMQTADRRMYEAKAAGRDQVVAAGQQYPLKAPDPLLS</sequence>
<comment type="catalytic activity">
    <reaction evidence="2">
        <text>2 GTP = 3',3'-c-di-GMP + 2 diphosphate</text>
        <dbReference type="Rhea" id="RHEA:24898"/>
        <dbReference type="ChEBI" id="CHEBI:33019"/>
        <dbReference type="ChEBI" id="CHEBI:37565"/>
        <dbReference type="ChEBI" id="CHEBI:58805"/>
        <dbReference type="EC" id="2.7.7.65"/>
    </reaction>
</comment>
<comment type="caution">
    <text evidence="5">The sequence shown here is derived from an EMBL/GenBank/DDBJ whole genome shotgun (WGS) entry which is preliminary data.</text>
</comment>
<dbReference type="CDD" id="cd01949">
    <property type="entry name" value="GGDEF"/>
    <property type="match status" value="1"/>
</dbReference>
<dbReference type="InterPro" id="IPR043128">
    <property type="entry name" value="Rev_trsase/Diguanyl_cyclase"/>
</dbReference>
<dbReference type="PANTHER" id="PTHR45138">
    <property type="entry name" value="REGULATORY COMPONENTS OF SENSORY TRANSDUCTION SYSTEM"/>
    <property type="match status" value="1"/>
</dbReference>
<dbReference type="EMBL" id="BMFF01000005">
    <property type="protein sequence ID" value="GGD06688.1"/>
    <property type="molecule type" value="Genomic_DNA"/>
</dbReference>
<dbReference type="InterPro" id="IPR000160">
    <property type="entry name" value="GGDEF_dom"/>
</dbReference>
<gene>
    <name evidence="5" type="ORF">GCM10007418_27150</name>
</gene>
<keyword evidence="6" id="KW-1185">Reference proteome</keyword>
<evidence type="ECO:0000256" key="3">
    <source>
        <dbReference type="SAM" id="Phobius"/>
    </source>
</evidence>
<dbReference type="InterPro" id="IPR048435">
    <property type="entry name" value="MASE6"/>
</dbReference>
<protein>
    <recommendedName>
        <fullName evidence="1">diguanylate cyclase</fullName>
        <ecNumber evidence="1">2.7.7.65</ecNumber>
    </recommendedName>
</protein>
<dbReference type="SMART" id="SM00267">
    <property type="entry name" value="GGDEF"/>
    <property type="match status" value="1"/>
</dbReference>
<keyword evidence="3" id="KW-0812">Transmembrane</keyword>
<feature type="transmembrane region" description="Helical" evidence="3">
    <location>
        <begin position="14"/>
        <end position="33"/>
    </location>
</feature>
<feature type="transmembrane region" description="Helical" evidence="3">
    <location>
        <begin position="93"/>
        <end position="109"/>
    </location>
</feature>
<accession>A0ABQ1PYR8</accession>
<evidence type="ECO:0000259" key="4">
    <source>
        <dbReference type="PROSITE" id="PS50887"/>
    </source>
</evidence>
<evidence type="ECO:0000256" key="2">
    <source>
        <dbReference type="ARBA" id="ARBA00034247"/>
    </source>
</evidence>
<organism evidence="5 6">
    <name type="scientific">Halopseudomonas salina</name>
    <dbReference type="NCBI Taxonomy" id="1323744"/>
    <lineage>
        <taxon>Bacteria</taxon>
        <taxon>Pseudomonadati</taxon>
        <taxon>Pseudomonadota</taxon>
        <taxon>Gammaproteobacteria</taxon>
        <taxon>Pseudomonadales</taxon>
        <taxon>Pseudomonadaceae</taxon>
        <taxon>Halopseudomonas</taxon>
    </lineage>
</organism>